<reference evidence="2 3" key="1">
    <citation type="submission" date="2013-12" db="EMBL/GenBank/DDBJ databases">
        <title>Draft genome sequence of Caloranaerobacter sp. H53214.</title>
        <authorList>
            <person name="Jiang L.J."/>
            <person name="Shao Z.Z."/>
            <person name="Long M.N."/>
        </authorList>
    </citation>
    <scope>NUCLEOTIDE SEQUENCE [LARGE SCALE GENOMIC DNA]</scope>
    <source>
        <strain evidence="2 3">H53214</strain>
    </source>
</reference>
<keyword evidence="1" id="KW-0472">Membrane</keyword>
<sequence length="129" mass="14485">MNSDVNSILEINTEIKSNKTNIVENKIANILKIIGLFIIFIGVIAGLVVGMILSIPEPGYKYITEPHPLRWFYGITLIVSSFVSGMMFIGFGEIIRLLDRIDKKTNSIEINSMKLANNNINNDNNIEDK</sequence>
<dbReference type="RefSeq" id="WP_035164289.1">
    <property type="nucleotide sequence ID" value="NZ_AZTB01000056.1"/>
</dbReference>
<name>A0A096BGE5_9FIRM</name>
<protein>
    <submittedName>
        <fullName evidence="2">Uncharacterized protein</fullName>
    </submittedName>
</protein>
<dbReference type="EMBL" id="AZTB01000056">
    <property type="protein sequence ID" value="KGG79823.1"/>
    <property type="molecule type" value="Genomic_DNA"/>
</dbReference>
<comment type="caution">
    <text evidence="2">The sequence shown here is derived from an EMBL/GenBank/DDBJ whole genome shotgun (WGS) entry which is preliminary data.</text>
</comment>
<organism evidence="2 3">
    <name type="scientific">Caloranaerobacter azorensis H53214</name>
    <dbReference type="NCBI Taxonomy" id="1156417"/>
    <lineage>
        <taxon>Bacteria</taxon>
        <taxon>Bacillati</taxon>
        <taxon>Bacillota</taxon>
        <taxon>Tissierellia</taxon>
        <taxon>Tissierellales</taxon>
        <taxon>Thermohalobacteraceae</taxon>
        <taxon>Caloranaerobacter</taxon>
    </lineage>
</organism>
<dbReference type="AlphaFoldDB" id="A0A096BGE5"/>
<feature type="transmembrane region" description="Helical" evidence="1">
    <location>
        <begin position="71"/>
        <end position="95"/>
    </location>
</feature>
<evidence type="ECO:0000313" key="2">
    <source>
        <dbReference type="EMBL" id="KGG79823.1"/>
    </source>
</evidence>
<keyword evidence="1" id="KW-1133">Transmembrane helix</keyword>
<accession>A0A096BGE5</accession>
<dbReference type="Proteomes" id="UP000029622">
    <property type="component" value="Unassembled WGS sequence"/>
</dbReference>
<feature type="transmembrane region" description="Helical" evidence="1">
    <location>
        <begin position="33"/>
        <end position="55"/>
    </location>
</feature>
<evidence type="ECO:0000313" key="3">
    <source>
        <dbReference type="Proteomes" id="UP000029622"/>
    </source>
</evidence>
<dbReference type="STRING" id="1156417.Y919_09755"/>
<gene>
    <name evidence="2" type="ORF">Y919_09755</name>
</gene>
<proteinExistence type="predicted"/>
<keyword evidence="1" id="KW-0812">Transmembrane</keyword>
<evidence type="ECO:0000256" key="1">
    <source>
        <dbReference type="SAM" id="Phobius"/>
    </source>
</evidence>